<protein>
    <recommendedName>
        <fullName evidence="2">PLL-like beta propeller domain-containing protein</fullName>
    </recommendedName>
</protein>
<dbReference type="AlphaFoldDB" id="A0AAN6YCB8"/>
<feature type="domain" description="PLL-like beta propeller" evidence="2">
    <location>
        <begin position="94"/>
        <end position="267"/>
    </location>
</feature>
<sequence>MSGGAGSGGTSSGDRDGNGNGGTGNGNGNGNGDGDGTVDQGSPTSVFNPTAPTDAGGSSSSATATVQSRSICHGRVCPSMLSVVQFSNLPTAYIFGRGQDSHIWYRQTDGDKWISNWEMLDGSQMRNQPSAASTEDGQMQVFAYAKNFTIQYRNYTEGKWSDEWAVVGLSSGSPPYTTVCRFSGLELEVYIRGPDSTVYRNWFRAPQGTWNGWEQHDWGASFSSDSTVGCTGAMFRLAVLGYDGSKQPLLTKTWSGKWGGWTNIGGDFRGYLAMASRNSEEFLTFGIKAGSGSMAYHNWTRIRDSADDPNTQIVDLGEQAFQSVPVPLVMSANRVDLLAIGTDDRLKHRALIGQTWSPKDWQDLGGAFNSTPAVVWLAKDKVSVYGLGVNGNVFHGSWTVDMDKFEWAGDGGWMSDKMNMSLEDFSG</sequence>
<reference evidence="3" key="1">
    <citation type="journal article" date="2023" name="Mol. Phylogenet. Evol.">
        <title>Genome-scale phylogeny and comparative genomics of the fungal order Sordariales.</title>
        <authorList>
            <person name="Hensen N."/>
            <person name="Bonometti L."/>
            <person name="Westerberg I."/>
            <person name="Brannstrom I.O."/>
            <person name="Guillou S."/>
            <person name="Cros-Aarteil S."/>
            <person name="Calhoun S."/>
            <person name="Haridas S."/>
            <person name="Kuo A."/>
            <person name="Mondo S."/>
            <person name="Pangilinan J."/>
            <person name="Riley R."/>
            <person name="LaButti K."/>
            <person name="Andreopoulos B."/>
            <person name="Lipzen A."/>
            <person name="Chen C."/>
            <person name="Yan M."/>
            <person name="Daum C."/>
            <person name="Ng V."/>
            <person name="Clum A."/>
            <person name="Steindorff A."/>
            <person name="Ohm R.A."/>
            <person name="Martin F."/>
            <person name="Silar P."/>
            <person name="Natvig D.O."/>
            <person name="Lalanne C."/>
            <person name="Gautier V."/>
            <person name="Ament-Velasquez S.L."/>
            <person name="Kruys A."/>
            <person name="Hutchinson M.I."/>
            <person name="Powell A.J."/>
            <person name="Barry K."/>
            <person name="Miller A.N."/>
            <person name="Grigoriev I.V."/>
            <person name="Debuchy R."/>
            <person name="Gladieux P."/>
            <person name="Hiltunen Thoren M."/>
            <person name="Johannesson H."/>
        </authorList>
    </citation>
    <scope>NUCLEOTIDE SEQUENCE</scope>
    <source>
        <strain evidence="3">PSN293</strain>
    </source>
</reference>
<reference evidence="3" key="2">
    <citation type="submission" date="2023-05" db="EMBL/GenBank/DDBJ databases">
        <authorList>
            <consortium name="Lawrence Berkeley National Laboratory"/>
            <person name="Steindorff A."/>
            <person name="Hensen N."/>
            <person name="Bonometti L."/>
            <person name="Westerberg I."/>
            <person name="Brannstrom I.O."/>
            <person name="Guillou S."/>
            <person name="Cros-Aarteil S."/>
            <person name="Calhoun S."/>
            <person name="Haridas S."/>
            <person name="Kuo A."/>
            <person name="Mondo S."/>
            <person name="Pangilinan J."/>
            <person name="Riley R."/>
            <person name="Labutti K."/>
            <person name="Andreopoulos B."/>
            <person name="Lipzen A."/>
            <person name="Chen C."/>
            <person name="Yanf M."/>
            <person name="Daum C."/>
            <person name="Ng V."/>
            <person name="Clum A."/>
            <person name="Ohm R."/>
            <person name="Martin F."/>
            <person name="Silar P."/>
            <person name="Natvig D."/>
            <person name="Lalanne C."/>
            <person name="Gautier V."/>
            <person name="Ament-Velasquez S.L."/>
            <person name="Kruys A."/>
            <person name="Hutchinson M.I."/>
            <person name="Powell A.J."/>
            <person name="Barry K."/>
            <person name="Miller A.N."/>
            <person name="Grigoriev I.V."/>
            <person name="Debuchy R."/>
            <person name="Gladieux P."/>
            <person name="Thoren M.H."/>
            <person name="Johannesson H."/>
        </authorList>
    </citation>
    <scope>NUCLEOTIDE SEQUENCE</scope>
    <source>
        <strain evidence="3">PSN293</strain>
    </source>
</reference>
<accession>A0AAN6YCB8</accession>
<feature type="domain" description="PLL-like beta propeller" evidence="2">
    <location>
        <begin position="284"/>
        <end position="400"/>
    </location>
</feature>
<comment type="caution">
    <text evidence="3">The sequence shown here is derived from an EMBL/GenBank/DDBJ whole genome shotgun (WGS) entry which is preliminary data.</text>
</comment>
<evidence type="ECO:0000259" key="2">
    <source>
        <dbReference type="Pfam" id="PF26607"/>
    </source>
</evidence>
<dbReference type="Gene3D" id="2.120.10.70">
    <property type="entry name" value="Fucose-specific lectin"/>
    <property type="match status" value="1"/>
</dbReference>
<feature type="compositionally biased region" description="Polar residues" evidence="1">
    <location>
        <begin position="39"/>
        <end position="48"/>
    </location>
</feature>
<dbReference type="Pfam" id="PF26607">
    <property type="entry name" value="DUF8189"/>
    <property type="match status" value="2"/>
</dbReference>
<evidence type="ECO:0000313" key="4">
    <source>
        <dbReference type="Proteomes" id="UP001301769"/>
    </source>
</evidence>
<gene>
    <name evidence="3" type="ORF">QBC37DRAFT_279424</name>
</gene>
<feature type="compositionally biased region" description="Gly residues" evidence="1">
    <location>
        <begin position="1"/>
        <end position="11"/>
    </location>
</feature>
<dbReference type="Proteomes" id="UP001301769">
    <property type="component" value="Unassembled WGS sequence"/>
</dbReference>
<evidence type="ECO:0000256" key="1">
    <source>
        <dbReference type="SAM" id="MobiDB-lite"/>
    </source>
</evidence>
<keyword evidence="4" id="KW-1185">Reference proteome</keyword>
<name>A0AAN6YCB8_9PEZI</name>
<dbReference type="SUPFAM" id="SSF89372">
    <property type="entry name" value="Fucose-specific lectin"/>
    <property type="match status" value="2"/>
</dbReference>
<evidence type="ECO:0000313" key="3">
    <source>
        <dbReference type="EMBL" id="KAK4216434.1"/>
    </source>
</evidence>
<organism evidence="3 4">
    <name type="scientific">Rhypophila decipiens</name>
    <dbReference type="NCBI Taxonomy" id="261697"/>
    <lineage>
        <taxon>Eukaryota</taxon>
        <taxon>Fungi</taxon>
        <taxon>Dikarya</taxon>
        <taxon>Ascomycota</taxon>
        <taxon>Pezizomycotina</taxon>
        <taxon>Sordariomycetes</taxon>
        <taxon>Sordariomycetidae</taxon>
        <taxon>Sordariales</taxon>
        <taxon>Naviculisporaceae</taxon>
        <taxon>Rhypophila</taxon>
    </lineage>
</organism>
<feature type="region of interest" description="Disordered" evidence="1">
    <location>
        <begin position="1"/>
        <end position="62"/>
    </location>
</feature>
<feature type="compositionally biased region" description="Low complexity" evidence="1">
    <location>
        <begin position="50"/>
        <end position="62"/>
    </location>
</feature>
<proteinExistence type="predicted"/>
<feature type="compositionally biased region" description="Gly residues" evidence="1">
    <location>
        <begin position="18"/>
        <end position="35"/>
    </location>
</feature>
<dbReference type="InterPro" id="IPR058502">
    <property type="entry name" value="PLL-like_beta-prop"/>
</dbReference>
<dbReference type="EMBL" id="MU858068">
    <property type="protein sequence ID" value="KAK4216434.1"/>
    <property type="molecule type" value="Genomic_DNA"/>
</dbReference>